<dbReference type="Proteomes" id="UP000023152">
    <property type="component" value="Unassembled WGS sequence"/>
</dbReference>
<accession>X6M2E4</accession>
<reference evidence="1 2" key="1">
    <citation type="journal article" date="2013" name="Curr. Biol.">
        <title>The Genome of the Foraminiferan Reticulomyxa filosa.</title>
        <authorList>
            <person name="Glockner G."/>
            <person name="Hulsmann N."/>
            <person name="Schleicher M."/>
            <person name="Noegel A.A."/>
            <person name="Eichinger L."/>
            <person name="Gallinger C."/>
            <person name="Pawlowski J."/>
            <person name="Sierra R."/>
            <person name="Euteneuer U."/>
            <person name="Pillet L."/>
            <person name="Moustafa A."/>
            <person name="Platzer M."/>
            <person name="Groth M."/>
            <person name="Szafranski K."/>
            <person name="Schliwa M."/>
        </authorList>
    </citation>
    <scope>NUCLEOTIDE SEQUENCE [LARGE SCALE GENOMIC DNA]</scope>
</reference>
<dbReference type="AlphaFoldDB" id="X6M2E4"/>
<sequence length="88" mass="10465">MKITIFTTKLNVCFHLKNIFNTLMKMKITSNNFNGNNNNNDYHILYFCLNNENEGDLLQFINYIQIMNIDKTPLHLANYKLFQINCKI</sequence>
<keyword evidence="2" id="KW-1185">Reference proteome</keyword>
<organism evidence="1 2">
    <name type="scientific">Reticulomyxa filosa</name>
    <dbReference type="NCBI Taxonomy" id="46433"/>
    <lineage>
        <taxon>Eukaryota</taxon>
        <taxon>Sar</taxon>
        <taxon>Rhizaria</taxon>
        <taxon>Retaria</taxon>
        <taxon>Foraminifera</taxon>
        <taxon>Monothalamids</taxon>
        <taxon>Reticulomyxidae</taxon>
        <taxon>Reticulomyxa</taxon>
    </lineage>
</organism>
<name>X6M2E4_RETFI</name>
<protein>
    <submittedName>
        <fullName evidence="1">Uncharacterized protein</fullName>
    </submittedName>
</protein>
<comment type="caution">
    <text evidence="1">The sequence shown here is derived from an EMBL/GenBank/DDBJ whole genome shotgun (WGS) entry which is preliminary data.</text>
</comment>
<proteinExistence type="predicted"/>
<gene>
    <name evidence="1" type="ORF">RFI_29051</name>
</gene>
<dbReference type="EMBL" id="ASPP01025135">
    <property type="protein sequence ID" value="ETO08338.1"/>
    <property type="molecule type" value="Genomic_DNA"/>
</dbReference>
<evidence type="ECO:0000313" key="1">
    <source>
        <dbReference type="EMBL" id="ETO08338.1"/>
    </source>
</evidence>
<evidence type="ECO:0000313" key="2">
    <source>
        <dbReference type="Proteomes" id="UP000023152"/>
    </source>
</evidence>